<dbReference type="GO" id="GO:0003677">
    <property type="term" value="F:DNA binding"/>
    <property type="evidence" value="ECO:0007669"/>
    <property type="project" value="UniProtKB-UniRule"/>
</dbReference>
<dbReference type="Pfam" id="PF16925">
    <property type="entry name" value="TetR_C_13"/>
    <property type="match status" value="1"/>
</dbReference>
<dbReference type="InterPro" id="IPR011075">
    <property type="entry name" value="TetR_C"/>
</dbReference>
<dbReference type="RefSeq" id="WP_109418282.1">
    <property type="nucleotide sequence ID" value="NZ_QEAS01000032.1"/>
</dbReference>
<dbReference type="InterPro" id="IPR009057">
    <property type="entry name" value="Homeodomain-like_sf"/>
</dbReference>
<organism evidence="6 7">
    <name type="scientific">Pararcticibacter amylolyticus</name>
    <dbReference type="NCBI Taxonomy" id="2173175"/>
    <lineage>
        <taxon>Bacteria</taxon>
        <taxon>Pseudomonadati</taxon>
        <taxon>Bacteroidota</taxon>
        <taxon>Sphingobacteriia</taxon>
        <taxon>Sphingobacteriales</taxon>
        <taxon>Sphingobacteriaceae</taxon>
        <taxon>Pararcticibacter</taxon>
    </lineage>
</organism>
<keyword evidence="7" id="KW-1185">Reference proteome</keyword>
<gene>
    <name evidence="6" type="ORF">DDR33_23665</name>
</gene>
<dbReference type="SUPFAM" id="SSF48498">
    <property type="entry name" value="Tetracyclin repressor-like, C-terminal domain"/>
    <property type="match status" value="1"/>
</dbReference>
<dbReference type="Gene3D" id="1.10.357.10">
    <property type="entry name" value="Tetracycline Repressor, domain 2"/>
    <property type="match status" value="1"/>
</dbReference>
<dbReference type="PRINTS" id="PR00455">
    <property type="entry name" value="HTHTETR"/>
</dbReference>
<dbReference type="PROSITE" id="PS50977">
    <property type="entry name" value="HTH_TETR_2"/>
    <property type="match status" value="1"/>
</dbReference>
<feature type="domain" description="HTH tetR-type" evidence="5">
    <location>
        <begin position="6"/>
        <end position="66"/>
    </location>
</feature>
<reference evidence="6 7" key="1">
    <citation type="submission" date="2018-04" db="EMBL/GenBank/DDBJ databases">
        <title>Pedobacter chongqingensis sp. nov., isolated from a rottenly hemp rope.</title>
        <authorList>
            <person name="Cai Y."/>
        </authorList>
    </citation>
    <scope>NUCLEOTIDE SEQUENCE [LARGE SCALE GENOMIC DNA]</scope>
    <source>
        <strain evidence="6 7">FJ4-8</strain>
    </source>
</reference>
<dbReference type="Proteomes" id="UP000245647">
    <property type="component" value="Unassembled WGS sequence"/>
</dbReference>
<protein>
    <submittedName>
        <fullName evidence="6">TetR family transcriptional regulator</fullName>
    </submittedName>
</protein>
<dbReference type="Pfam" id="PF00440">
    <property type="entry name" value="TetR_N"/>
    <property type="match status" value="1"/>
</dbReference>
<feature type="DNA-binding region" description="H-T-H motif" evidence="4">
    <location>
        <begin position="29"/>
        <end position="48"/>
    </location>
</feature>
<keyword evidence="1" id="KW-0805">Transcription regulation</keyword>
<sequence length="200" mass="22036">MSQKAAATRLSILRKAFELTYKKGYQATSVDEILKTLDVTKGAFFYHFKHKEEMGLAMISEVMYPGMYASLIAPLSAGMDSIHEICSMMEGLLLGNPFFDVKYGCPAINLIDEMAPLNSGFSKALADLTNHWREAIEACLKKGKLSGQLRNDLNEGDVALFIISGYAGIRNLGKIYGESCYAGFLVNFKEYLNSLRSSAG</sequence>
<accession>A0A2U2P9W5</accession>
<dbReference type="SUPFAM" id="SSF46689">
    <property type="entry name" value="Homeodomain-like"/>
    <property type="match status" value="1"/>
</dbReference>
<dbReference type="InterPro" id="IPR001647">
    <property type="entry name" value="HTH_TetR"/>
</dbReference>
<proteinExistence type="predicted"/>
<comment type="caution">
    <text evidence="6">The sequence shown here is derived from an EMBL/GenBank/DDBJ whole genome shotgun (WGS) entry which is preliminary data.</text>
</comment>
<keyword evidence="2 4" id="KW-0238">DNA-binding</keyword>
<evidence type="ECO:0000256" key="1">
    <source>
        <dbReference type="ARBA" id="ARBA00023015"/>
    </source>
</evidence>
<dbReference type="InterPro" id="IPR036271">
    <property type="entry name" value="Tet_transcr_reg_TetR-rel_C_sf"/>
</dbReference>
<keyword evidence="3" id="KW-0804">Transcription</keyword>
<dbReference type="AlphaFoldDB" id="A0A2U2P9W5"/>
<dbReference type="PANTHER" id="PTHR47506">
    <property type="entry name" value="TRANSCRIPTIONAL REGULATORY PROTEIN"/>
    <property type="match status" value="1"/>
</dbReference>
<evidence type="ECO:0000313" key="6">
    <source>
        <dbReference type="EMBL" id="PWG78160.1"/>
    </source>
</evidence>
<dbReference type="EMBL" id="QEAS01000032">
    <property type="protein sequence ID" value="PWG78160.1"/>
    <property type="molecule type" value="Genomic_DNA"/>
</dbReference>
<evidence type="ECO:0000256" key="2">
    <source>
        <dbReference type="ARBA" id="ARBA00023125"/>
    </source>
</evidence>
<dbReference type="OrthoDB" id="9798857at2"/>
<evidence type="ECO:0000256" key="4">
    <source>
        <dbReference type="PROSITE-ProRule" id="PRU00335"/>
    </source>
</evidence>
<evidence type="ECO:0000313" key="7">
    <source>
        <dbReference type="Proteomes" id="UP000245647"/>
    </source>
</evidence>
<evidence type="ECO:0000259" key="5">
    <source>
        <dbReference type="PROSITE" id="PS50977"/>
    </source>
</evidence>
<name>A0A2U2P9W5_9SPHI</name>
<evidence type="ECO:0000256" key="3">
    <source>
        <dbReference type="ARBA" id="ARBA00023163"/>
    </source>
</evidence>
<dbReference type="PANTHER" id="PTHR47506:SF6">
    <property type="entry name" value="HTH-TYPE TRANSCRIPTIONAL REPRESSOR NEMR"/>
    <property type="match status" value="1"/>
</dbReference>